<gene>
    <name evidence="2" type="ORF">V5O48_016971</name>
</gene>
<evidence type="ECO:0000313" key="2">
    <source>
        <dbReference type="EMBL" id="KAL0565061.1"/>
    </source>
</evidence>
<organism evidence="2 3">
    <name type="scientific">Marasmius crinis-equi</name>
    <dbReference type="NCBI Taxonomy" id="585013"/>
    <lineage>
        <taxon>Eukaryota</taxon>
        <taxon>Fungi</taxon>
        <taxon>Dikarya</taxon>
        <taxon>Basidiomycota</taxon>
        <taxon>Agaricomycotina</taxon>
        <taxon>Agaricomycetes</taxon>
        <taxon>Agaricomycetidae</taxon>
        <taxon>Agaricales</taxon>
        <taxon>Marasmiineae</taxon>
        <taxon>Marasmiaceae</taxon>
        <taxon>Marasmius</taxon>
    </lineage>
</organism>
<reference evidence="2 3" key="1">
    <citation type="submission" date="2024-02" db="EMBL/GenBank/DDBJ databases">
        <title>A draft genome for the cacao thread blight pathogen Marasmius crinis-equi.</title>
        <authorList>
            <person name="Cohen S.P."/>
            <person name="Baruah I.K."/>
            <person name="Amoako-Attah I."/>
            <person name="Bukari Y."/>
            <person name="Meinhardt L.W."/>
            <person name="Bailey B.A."/>
        </authorList>
    </citation>
    <scope>NUCLEOTIDE SEQUENCE [LARGE SCALE GENOMIC DNA]</scope>
    <source>
        <strain evidence="2 3">GH-76</strain>
    </source>
</reference>
<keyword evidence="3" id="KW-1185">Reference proteome</keyword>
<proteinExistence type="predicted"/>
<feature type="compositionally biased region" description="Acidic residues" evidence="1">
    <location>
        <begin position="121"/>
        <end position="137"/>
    </location>
</feature>
<evidence type="ECO:0000256" key="1">
    <source>
        <dbReference type="SAM" id="MobiDB-lite"/>
    </source>
</evidence>
<dbReference type="Proteomes" id="UP001465976">
    <property type="component" value="Unassembled WGS sequence"/>
</dbReference>
<evidence type="ECO:0008006" key="4">
    <source>
        <dbReference type="Google" id="ProtNLM"/>
    </source>
</evidence>
<sequence length="137" mass="15705">MDVDELDWDNIDNYGSDTMEDVFQAHISSGQEPNIEDVIKHHCMKLAPSNLTIHTSTHMFARMALDFLSTPAASTDVEHLFSHGGLNWLFHEEDIVLRKKLVKGFNEKHLRRKKSKRKEGEDAEEEILVISDSDEAE</sequence>
<protein>
    <recommendedName>
        <fullName evidence="4">HAT C-terminal dimerisation domain-containing protein</fullName>
    </recommendedName>
</protein>
<name>A0ABR3EQ86_9AGAR</name>
<accession>A0ABR3EQ86</accession>
<feature type="region of interest" description="Disordered" evidence="1">
    <location>
        <begin position="108"/>
        <end position="137"/>
    </location>
</feature>
<comment type="caution">
    <text evidence="2">The sequence shown here is derived from an EMBL/GenBank/DDBJ whole genome shotgun (WGS) entry which is preliminary data.</text>
</comment>
<evidence type="ECO:0000313" key="3">
    <source>
        <dbReference type="Proteomes" id="UP001465976"/>
    </source>
</evidence>
<dbReference type="EMBL" id="JBAHYK010002440">
    <property type="protein sequence ID" value="KAL0565061.1"/>
    <property type="molecule type" value="Genomic_DNA"/>
</dbReference>